<dbReference type="EMBL" id="CP037954">
    <property type="protein sequence ID" value="QBO57616.1"/>
    <property type="molecule type" value="Genomic_DNA"/>
</dbReference>
<dbReference type="KEGG" id="csal:NBC122_00781"/>
<sequence>MAKQIGGILLKGTIGEVNFYVQDGEPLARMSGGGFNGDAIRNGKNMARVRETCSEFTACSKVNKEFKKSIAPFLAGHKDGKLHQRLMKLFLTIRDCDHSSEKGKRSVFHGISSTSGKQLLEDFIFTPQRPAILPCPYIFDWESRSLKVHDFRADETGFPEEADAMEVRVGLIRFDFEALAYQQVFAAPMIIAPDFKEDSFEILFDTIPEGNGILFSVARVSFYPTVHGKGCLLTGGDAFGMEVLSVWDTVEARNPA</sequence>
<dbReference type="OrthoDB" id="645138at2"/>
<evidence type="ECO:0000313" key="2">
    <source>
        <dbReference type="Proteomes" id="UP000294419"/>
    </source>
</evidence>
<name>A0A4P6ZDI9_9FLAO</name>
<dbReference type="AlphaFoldDB" id="A0A4P6ZDI9"/>
<accession>A0A4P6ZDI9</accession>
<keyword evidence="2" id="KW-1185">Reference proteome</keyword>
<organism evidence="1 2">
    <name type="scientific">Chryseobacterium salivictor</name>
    <dbReference type="NCBI Taxonomy" id="2547600"/>
    <lineage>
        <taxon>Bacteria</taxon>
        <taxon>Pseudomonadati</taxon>
        <taxon>Bacteroidota</taxon>
        <taxon>Flavobacteriia</taxon>
        <taxon>Flavobacteriales</taxon>
        <taxon>Weeksellaceae</taxon>
        <taxon>Chryseobacterium group</taxon>
        <taxon>Chryseobacterium</taxon>
    </lineage>
</organism>
<dbReference type="Proteomes" id="UP000294419">
    <property type="component" value="Chromosome"/>
</dbReference>
<evidence type="ECO:0000313" key="1">
    <source>
        <dbReference type="EMBL" id="QBO57616.1"/>
    </source>
</evidence>
<protein>
    <submittedName>
        <fullName evidence="1">Uncharacterized protein</fullName>
    </submittedName>
</protein>
<gene>
    <name evidence="1" type="ORF">NBC122_00781</name>
</gene>
<reference evidence="1 2" key="1">
    <citation type="submission" date="2019-03" db="EMBL/GenBank/DDBJ databases">
        <authorList>
            <person name="Kim H."/>
            <person name="Yu S.-M."/>
        </authorList>
    </citation>
    <scope>NUCLEOTIDE SEQUENCE [LARGE SCALE GENOMIC DNA]</scope>
    <source>
        <strain evidence="1 2">NBC122</strain>
    </source>
</reference>
<proteinExistence type="predicted"/>
<dbReference type="RefSeq" id="WP_133439113.1">
    <property type="nucleotide sequence ID" value="NZ_CP037954.1"/>
</dbReference>